<dbReference type="GO" id="GO:0043565">
    <property type="term" value="F:sequence-specific DNA binding"/>
    <property type="evidence" value="ECO:0007669"/>
    <property type="project" value="UniProtKB-ARBA"/>
</dbReference>
<proteinExistence type="predicted"/>
<dbReference type="InterPro" id="IPR010985">
    <property type="entry name" value="Ribbon_hlx_hlx"/>
</dbReference>
<protein>
    <submittedName>
        <fullName evidence="1">Uncharacterized protein</fullName>
    </submittedName>
</protein>
<gene>
    <name evidence="1" type="ORF">AB182_04000</name>
</gene>
<accession>A0AAC8QKM2</accession>
<dbReference type="Gene3D" id="1.10.1220.10">
    <property type="entry name" value="Met repressor-like"/>
    <property type="match status" value="1"/>
</dbReference>
<evidence type="ECO:0000313" key="1">
    <source>
        <dbReference type="EMBL" id="AKL10541.1"/>
    </source>
</evidence>
<dbReference type="SUPFAM" id="SSF47598">
    <property type="entry name" value="Ribbon-helix-helix"/>
    <property type="match status" value="1"/>
</dbReference>
<dbReference type="EMBL" id="CP011602">
    <property type="protein sequence ID" value="AKL10541.1"/>
    <property type="molecule type" value="Genomic_DNA"/>
</dbReference>
<dbReference type="KEGG" id="kin:AB182_04000"/>
<organism evidence="1 2">
    <name type="scientific">Phytobacter ursingii</name>
    <dbReference type="NCBI Taxonomy" id="1972431"/>
    <lineage>
        <taxon>Bacteria</taxon>
        <taxon>Pseudomonadati</taxon>
        <taxon>Pseudomonadota</taxon>
        <taxon>Gammaproteobacteria</taxon>
        <taxon>Enterobacterales</taxon>
        <taxon>Enterobacteriaceae</taxon>
        <taxon>Phytobacter</taxon>
    </lineage>
</organism>
<evidence type="ECO:0000313" key="2">
    <source>
        <dbReference type="Proteomes" id="UP000035479"/>
    </source>
</evidence>
<dbReference type="InterPro" id="IPR013321">
    <property type="entry name" value="Arc_rbn_hlx_hlx"/>
</dbReference>
<dbReference type="AlphaFoldDB" id="A0AAC8QKM2"/>
<dbReference type="GO" id="GO:0006355">
    <property type="term" value="P:regulation of DNA-templated transcription"/>
    <property type="evidence" value="ECO:0007669"/>
    <property type="project" value="InterPro"/>
</dbReference>
<sequence>MVDCYPRSKKDSIKYFLLKARGAWFQKKIRDSRVNMKAINIYITESHKSMLHAIAKNSNCKMVDVISQLIEEKYFEINNK</sequence>
<name>A0AAC8QKM2_9ENTR</name>
<reference evidence="1 2" key="1">
    <citation type="submission" date="2015-06" db="EMBL/GenBank/DDBJ databases">
        <title>Rapid spread of a carbapenem resistance gene driven by multiple levels of genetic mobility.</title>
        <authorList>
            <person name="Sheppard A.E."/>
            <person name="Stoesser N."/>
            <person name="Wilson D."/>
            <person name="Sebra R."/>
            <person name="Kasarskis A."/>
            <person name="Anson L."/>
            <person name="Giess A."/>
            <person name="Pankhurst L."/>
            <person name="Vaughan A."/>
            <person name="Grim C.J."/>
            <person name="Cox H."/>
            <person name="Yeh A."/>
            <person name="Sifri C.D."/>
            <person name="Walker S."/>
            <person name="Peto T.E."/>
            <person name="Crook D.W."/>
            <person name="Mathers A.J."/>
        </authorList>
    </citation>
    <scope>NUCLEOTIDE SEQUENCE [LARGE SCALE GENOMIC DNA]</scope>
    <source>
        <strain evidence="1 2">CAV1151</strain>
    </source>
</reference>
<dbReference type="Proteomes" id="UP000035479">
    <property type="component" value="Chromosome"/>
</dbReference>